<proteinExistence type="predicted"/>
<feature type="chain" id="PRO_5004077507" description="Lipoprotein" evidence="1">
    <location>
        <begin position="25"/>
        <end position="134"/>
    </location>
</feature>
<name>M6HTA8_LEPIR</name>
<dbReference type="InterPro" id="IPR031028">
    <property type="entry name" value="Lepto_4Cys"/>
</dbReference>
<organism evidence="2 3">
    <name type="scientific">Leptospira interrogans serovar Zanoni str. LT2156</name>
    <dbReference type="NCBI Taxonomy" id="1001601"/>
    <lineage>
        <taxon>Bacteria</taxon>
        <taxon>Pseudomonadati</taxon>
        <taxon>Spirochaetota</taxon>
        <taxon>Spirochaetia</taxon>
        <taxon>Leptospirales</taxon>
        <taxon>Leptospiraceae</taxon>
        <taxon>Leptospira</taxon>
    </lineage>
</organism>
<evidence type="ECO:0000313" key="3">
    <source>
        <dbReference type="Proteomes" id="UP000012089"/>
    </source>
</evidence>
<evidence type="ECO:0000256" key="1">
    <source>
        <dbReference type="SAM" id="SignalP"/>
    </source>
</evidence>
<dbReference type="AlphaFoldDB" id="M6HTA8"/>
<reference evidence="2 3" key="1">
    <citation type="submission" date="2013-01" db="EMBL/GenBank/DDBJ databases">
        <authorList>
            <person name="Harkins D.M."/>
            <person name="Durkin A.S."/>
            <person name="Brinkac L.M."/>
            <person name="Haft D.H."/>
            <person name="Selengut J.D."/>
            <person name="Sanka R."/>
            <person name="DePew J."/>
            <person name="Purushe J."/>
            <person name="Tulsiani S.M."/>
            <person name="Graham G.C."/>
            <person name="Burns M.-A."/>
            <person name="Dohnt M.F."/>
            <person name="Smythe L.D."/>
            <person name="McKay D.B."/>
            <person name="Craig S.B."/>
            <person name="Vinetz J.M."/>
            <person name="Sutton G.G."/>
            <person name="Nierman W.C."/>
            <person name="Fouts D.E."/>
        </authorList>
    </citation>
    <scope>NUCLEOTIDE SEQUENCE [LARGE SCALE GENOMIC DNA]</scope>
    <source>
        <strain evidence="2 3">LT2156</strain>
    </source>
</reference>
<dbReference type="EMBL" id="AFMF02000037">
    <property type="protein sequence ID" value="EMM94166.1"/>
    <property type="molecule type" value="Genomic_DNA"/>
</dbReference>
<sequence length="134" mass="14605">MKKVLMISLSVAAVLSLTVMCGGAKHSAEECAPIVDEMLTNLTAGQKPEDAANIATMKATLVPVLQKECMSGKFDLTCLKSAKSIPAIQACKNKNFFLSHLGKITRCKIPFKTTIFFKCGNSSKSRFYEQILKL</sequence>
<dbReference type="Proteomes" id="UP000012089">
    <property type="component" value="Unassembled WGS sequence"/>
</dbReference>
<evidence type="ECO:0008006" key="4">
    <source>
        <dbReference type="Google" id="ProtNLM"/>
    </source>
</evidence>
<accession>M6HTA8</accession>
<keyword evidence="1" id="KW-0732">Signal</keyword>
<feature type="signal peptide" evidence="1">
    <location>
        <begin position="1"/>
        <end position="24"/>
    </location>
</feature>
<protein>
    <recommendedName>
        <fullName evidence="4">Lipoprotein</fullName>
    </recommendedName>
</protein>
<evidence type="ECO:0000313" key="2">
    <source>
        <dbReference type="EMBL" id="EMM94166.1"/>
    </source>
</evidence>
<comment type="caution">
    <text evidence="2">The sequence shown here is derived from an EMBL/GenBank/DDBJ whole genome shotgun (WGS) entry which is preliminary data.</text>
</comment>
<dbReference type="NCBIfam" id="TIGR04454">
    <property type="entry name" value="Lepto_4Cys"/>
    <property type="match status" value="1"/>
</dbReference>
<gene>
    <name evidence="2" type="ORF">LEP1GSC158_0073</name>
</gene>